<name>A0A362X1G8_9FLAO</name>
<evidence type="ECO:0000259" key="1">
    <source>
        <dbReference type="Pfam" id="PF06452"/>
    </source>
</evidence>
<dbReference type="GO" id="GO:0004553">
    <property type="term" value="F:hydrolase activity, hydrolyzing O-glycosyl compounds"/>
    <property type="evidence" value="ECO:0007669"/>
    <property type="project" value="InterPro"/>
</dbReference>
<dbReference type="CDD" id="cd09620">
    <property type="entry name" value="CBM9_like_3"/>
    <property type="match status" value="1"/>
</dbReference>
<dbReference type="GO" id="GO:0030246">
    <property type="term" value="F:carbohydrate binding"/>
    <property type="evidence" value="ECO:0007669"/>
    <property type="project" value="InterPro"/>
</dbReference>
<dbReference type="AlphaFoldDB" id="A0A362X1G8"/>
<dbReference type="InterPro" id="IPR010502">
    <property type="entry name" value="Carb-bd_dom_fam9"/>
</dbReference>
<dbReference type="Pfam" id="PF06452">
    <property type="entry name" value="CBM9_1"/>
    <property type="match status" value="1"/>
</dbReference>
<gene>
    <name evidence="2" type="ORF">CLV33_10283</name>
</gene>
<comment type="caution">
    <text evidence="2">The sequence shown here is derived from an EMBL/GenBank/DDBJ whole genome shotgun (WGS) entry which is preliminary data.</text>
</comment>
<evidence type="ECO:0000313" key="2">
    <source>
        <dbReference type="EMBL" id="PQV50226.1"/>
    </source>
</evidence>
<evidence type="ECO:0000313" key="3">
    <source>
        <dbReference type="Proteomes" id="UP000251545"/>
    </source>
</evidence>
<accession>A0A362X1G8</accession>
<reference evidence="2 3" key="1">
    <citation type="submission" date="2018-02" db="EMBL/GenBank/DDBJ databases">
        <title>Genomic Encyclopedia of Archaeal and Bacterial Type Strains, Phase II (KMG-II): from individual species to whole genera.</title>
        <authorList>
            <person name="Goeker M."/>
        </authorList>
    </citation>
    <scope>NUCLEOTIDE SEQUENCE [LARGE SCALE GENOMIC DNA]</scope>
    <source>
        <strain evidence="2 3">DSM 21165</strain>
    </source>
</reference>
<dbReference type="PANTHER" id="PTHR35532">
    <property type="entry name" value="SIMILAR TO POLYHYDROXYALKANOATE DEPOLYMERASE"/>
    <property type="match status" value="1"/>
</dbReference>
<dbReference type="SUPFAM" id="SSF49344">
    <property type="entry name" value="CBD9-like"/>
    <property type="match status" value="1"/>
</dbReference>
<dbReference type="Proteomes" id="UP000251545">
    <property type="component" value="Unassembled WGS sequence"/>
</dbReference>
<protein>
    <submittedName>
        <fullName evidence="2">Carbohydrate binding protein with CBM9 domain</fullName>
    </submittedName>
</protein>
<feature type="domain" description="Carbohydrate-binding" evidence="1">
    <location>
        <begin position="29"/>
        <end position="178"/>
    </location>
</feature>
<proteinExistence type="predicted"/>
<sequence length="343" mass="40193">MSLLACAQSNTSIIPKKYVAYKTSEAIEIDGEDTDVVWSEVEWTDAFIDIEGVKKPKYSTHVKMLWDNTYFYILAIMEEPHVWGHLVKRDTIIFHNNDFEIFIDPDGDSHNYYELEINALNTPWDLFISKPYRDENVVLNDWNITGLKSAVKVNGTINNPNDTDKGWMLEIAIPWKAYKKGYFHKNVPKDEFWRVNFSRVNWDYQIVDGQYQRKRDANGKLHHEYNWVWSPTGVVNMHEPEKWGYVFFSSKEAGEKDSFTISNDEKIKWKLFELYRAQKQYFGKNGLWATSLDSLLAEPISIENETIKPILENHSQGWNVSVKSPFSGHQLIIREDSKFITNK</sequence>
<dbReference type="GO" id="GO:0016052">
    <property type="term" value="P:carbohydrate catabolic process"/>
    <property type="evidence" value="ECO:0007669"/>
    <property type="project" value="InterPro"/>
</dbReference>
<dbReference type="Gene3D" id="2.60.40.1190">
    <property type="match status" value="1"/>
</dbReference>
<dbReference type="PANTHER" id="PTHR35532:SF5">
    <property type="entry name" value="CARBOHYDRATE-BINDING DOMAIN-CONTAINING PROTEIN"/>
    <property type="match status" value="1"/>
</dbReference>
<organism evidence="2 3">
    <name type="scientific">Jejuia pallidilutea</name>
    <dbReference type="NCBI Taxonomy" id="504487"/>
    <lineage>
        <taxon>Bacteria</taxon>
        <taxon>Pseudomonadati</taxon>
        <taxon>Bacteroidota</taxon>
        <taxon>Flavobacteriia</taxon>
        <taxon>Flavobacteriales</taxon>
        <taxon>Flavobacteriaceae</taxon>
        <taxon>Jejuia</taxon>
    </lineage>
</organism>
<dbReference type="EMBL" id="PVEO01000002">
    <property type="protein sequence ID" value="PQV50226.1"/>
    <property type="molecule type" value="Genomic_DNA"/>
</dbReference>